<proteinExistence type="inferred from homology"/>
<evidence type="ECO:0000256" key="6">
    <source>
        <dbReference type="ARBA" id="ARBA00048741"/>
    </source>
</evidence>
<dbReference type="SUPFAM" id="SSF56235">
    <property type="entry name" value="N-terminal nucleophile aminohydrolases (Ntn hydrolases)"/>
    <property type="match status" value="1"/>
</dbReference>
<organism evidence="10 11">
    <name type="scientific">Sedimenticola thiotaurini</name>
    <dbReference type="NCBI Taxonomy" id="1543721"/>
    <lineage>
        <taxon>Bacteria</taxon>
        <taxon>Pseudomonadati</taxon>
        <taxon>Pseudomonadota</taxon>
        <taxon>Gammaproteobacteria</taxon>
        <taxon>Chromatiales</taxon>
        <taxon>Sedimenticolaceae</taxon>
        <taxon>Sedimenticola</taxon>
    </lineage>
</organism>
<dbReference type="InterPro" id="IPR006426">
    <property type="entry name" value="Asn_synth_AEB"/>
</dbReference>
<evidence type="ECO:0000259" key="9">
    <source>
        <dbReference type="Pfam" id="PF13537"/>
    </source>
</evidence>
<dbReference type="Proteomes" id="UP000317355">
    <property type="component" value="Unassembled WGS sequence"/>
</dbReference>
<dbReference type="PIRSF" id="PIRSF001589">
    <property type="entry name" value="Asn_synthetase_glu-h"/>
    <property type="match status" value="1"/>
</dbReference>
<dbReference type="CDD" id="cd01991">
    <property type="entry name" value="Asn_synthase_B_C"/>
    <property type="match status" value="1"/>
</dbReference>
<evidence type="ECO:0000256" key="3">
    <source>
        <dbReference type="ARBA" id="ARBA00012737"/>
    </source>
</evidence>
<dbReference type="GO" id="GO:0005524">
    <property type="term" value="F:ATP binding"/>
    <property type="evidence" value="ECO:0007669"/>
    <property type="project" value="UniProtKB-KW"/>
</dbReference>
<dbReference type="InterPro" id="IPR017932">
    <property type="entry name" value="GATase_2_dom"/>
</dbReference>
<gene>
    <name evidence="10" type="ORF">FHK82_17305</name>
</gene>
<dbReference type="InterPro" id="IPR014729">
    <property type="entry name" value="Rossmann-like_a/b/a_fold"/>
</dbReference>
<comment type="catalytic activity">
    <reaction evidence="6">
        <text>L-aspartate + L-glutamine + ATP + H2O = L-asparagine + L-glutamate + AMP + diphosphate + H(+)</text>
        <dbReference type="Rhea" id="RHEA:12228"/>
        <dbReference type="ChEBI" id="CHEBI:15377"/>
        <dbReference type="ChEBI" id="CHEBI:15378"/>
        <dbReference type="ChEBI" id="CHEBI:29985"/>
        <dbReference type="ChEBI" id="CHEBI:29991"/>
        <dbReference type="ChEBI" id="CHEBI:30616"/>
        <dbReference type="ChEBI" id="CHEBI:33019"/>
        <dbReference type="ChEBI" id="CHEBI:58048"/>
        <dbReference type="ChEBI" id="CHEBI:58359"/>
        <dbReference type="ChEBI" id="CHEBI:456215"/>
        <dbReference type="EC" id="6.3.5.4"/>
    </reaction>
</comment>
<protein>
    <recommendedName>
        <fullName evidence="3">asparagine synthase (glutamine-hydrolyzing)</fullName>
        <ecNumber evidence="3">6.3.5.4</ecNumber>
    </recommendedName>
</protein>
<dbReference type="PANTHER" id="PTHR43284:SF1">
    <property type="entry name" value="ASPARAGINE SYNTHETASE"/>
    <property type="match status" value="1"/>
</dbReference>
<dbReference type="InterPro" id="IPR051786">
    <property type="entry name" value="ASN_synthetase/amidase"/>
</dbReference>
<evidence type="ECO:0000259" key="8">
    <source>
        <dbReference type="Pfam" id="PF00733"/>
    </source>
</evidence>
<evidence type="ECO:0000313" key="10">
    <source>
        <dbReference type="EMBL" id="TVT49266.1"/>
    </source>
</evidence>
<evidence type="ECO:0000256" key="7">
    <source>
        <dbReference type="PIRSR" id="PIRSR001589-3"/>
    </source>
</evidence>
<dbReference type="GO" id="GO:0004066">
    <property type="term" value="F:asparagine synthase (glutamine-hydrolyzing) activity"/>
    <property type="evidence" value="ECO:0007669"/>
    <property type="project" value="UniProtKB-EC"/>
</dbReference>
<feature type="site" description="Important for beta-aspartyl-AMP intermediate formation" evidence="7">
    <location>
        <position position="322"/>
    </location>
</feature>
<evidence type="ECO:0000256" key="1">
    <source>
        <dbReference type="ARBA" id="ARBA00005187"/>
    </source>
</evidence>
<dbReference type="Gene3D" id="3.60.20.10">
    <property type="entry name" value="Glutamine Phosphoribosylpyrophosphate, subunit 1, domain 1"/>
    <property type="match status" value="1"/>
</dbReference>
<dbReference type="Pfam" id="PF00733">
    <property type="entry name" value="Asn_synthase"/>
    <property type="match status" value="1"/>
</dbReference>
<comment type="similarity">
    <text evidence="2">Belongs to the asparagine synthetase family.</text>
</comment>
<sequence length="583" mass="65134">MSAGLNTSIPLRSHTSGRCACAASDKIVRMSDNGLIAITGHPRWTQADLATIANNNGHASALITAYEQYGVECLKHLEGAFSCIIIDPDKEQVIAGTDRLGQYPLFYAQTDNGIAIGSSAGSILGCSQVTHTLQEQGIYDYVYFHMVPSPVTIFKHVRKLPASHYVIYKNGRVSVDHYWLPEFQEQNTRSISSLSLELKERLTQSVSDAVSDYTTTGTFLSGGLDSSTVTGILSEISDQQVRAYSIGFSAEGYDEMAYARITAKHFGVDLHEYYVTPEDVVKALPIIATSYDEPFGNSSALPAYFCAKLAADDGITRLLAGDGGDELFAGNERYAKQKVFETYKSVPAPLRHYLLEPLIGALPESVRLVGKAQSYINQANVPLPDRLQTYNFLHRHQPAEIFSSEFLSEINTASPIALQSETYNRPLDASVQNRMLYLDWQYTLADNDIRKVSHMCALAGIEVTYPMLDDRLLQFSTTIPSDLKLKGKKLRYFYKTALTNWLPKETISKRKQGFGLPFGVWMQTHKPLQDLAYNSLLSLKKSHYFNSKFIDEAIELHRSGHAAYYGELIWILTVLHLWMDQHN</sequence>
<evidence type="ECO:0000256" key="5">
    <source>
        <dbReference type="ARBA" id="ARBA00022840"/>
    </source>
</evidence>
<dbReference type="GO" id="GO:0005829">
    <property type="term" value="C:cytosol"/>
    <property type="evidence" value="ECO:0007669"/>
    <property type="project" value="TreeGrafter"/>
</dbReference>
<evidence type="ECO:0000256" key="4">
    <source>
        <dbReference type="ARBA" id="ARBA00022741"/>
    </source>
</evidence>
<accession>A0A558CKI7</accession>
<name>A0A558CKI7_9GAMM</name>
<dbReference type="GO" id="GO:0006529">
    <property type="term" value="P:asparagine biosynthetic process"/>
    <property type="evidence" value="ECO:0007669"/>
    <property type="project" value="InterPro"/>
</dbReference>
<dbReference type="InterPro" id="IPR001962">
    <property type="entry name" value="Asn_synthase"/>
</dbReference>
<reference evidence="10 11" key="1">
    <citation type="submission" date="2019-07" db="EMBL/GenBank/DDBJ databases">
        <title>The pathways for chlorine oxyanion respiration interact through the shared metabolite chlorate.</title>
        <authorList>
            <person name="Barnum T.P."/>
            <person name="Cheng Y."/>
            <person name="Hill K.A."/>
            <person name="Lucas L.N."/>
            <person name="Carlson H.K."/>
            <person name="Coates J.D."/>
        </authorList>
    </citation>
    <scope>NUCLEOTIDE SEQUENCE [LARGE SCALE GENOMIC DNA]</scope>
    <source>
        <strain evidence="10">BK-3</strain>
    </source>
</reference>
<feature type="domain" description="Asparagine synthetase" evidence="8">
    <location>
        <begin position="197"/>
        <end position="579"/>
    </location>
</feature>
<dbReference type="Pfam" id="PF13537">
    <property type="entry name" value="GATase_7"/>
    <property type="match status" value="1"/>
</dbReference>
<keyword evidence="5" id="KW-0067">ATP-binding</keyword>
<dbReference type="InterPro" id="IPR029055">
    <property type="entry name" value="Ntn_hydrolases_N"/>
</dbReference>
<dbReference type="PANTHER" id="PTHR43284">
    <property type="entry name" value="ASPARAGINE SYNTHETASE (GLUTAMINE-HYDROLYZING)"/>
    <property type="match status" value="1"/>
</dbReference>
<feature type="domain" description="Glutamine amidotransferase type-2" evidence="9">
    <location>
        <begin position="59"/>
        <end position="123"/>
    </location>
</feature>
<comment type="caution">
    <text evidence="10">The sequence shown here is derived from an EMBL/GenBank/DDBJ whole genome shotgun (WGS) entry which is preliminary data.</text>
</comment>
<comment type="pathway">
    <text evidence="1">Amino-acid biosynthesis; L-asparagine biosynthesis; L-asparagine from L-aspartate (L-Gln route): step 1/1.</text>
</comment>
<evidence type="ECO:0000313" key="11">
    <source>
        <dbReference type="Proteomes" id="UP000317355"/>
    </source>
</evidence>
<dbReference type="SUPFAM" id="SSF52402">
    <property type="entry name" value="Adenine nucleotide alpha hydrolases-like"/>
    <property type="match status" value="1"/>
</dbReference>
<dbReference type="Gene3D" id="3.40.50.620">
    <property type="entry name" value="HUPs"/>
    <property type="match status" value="1"/>
</dbReference>
<dbReference type="AlphaFoldDB" id="A0A558CKI7"/>
<evidence type="ECO:0000256" key="2">
    <source>
        <dbReference type="ARBA" id="ARBA00005752"/>
    </source>
</evidence>
<dbReference type="EC" id="6.3.5.4" evidence="3"/>
<keyword evidence="4" id="KW-0547">Nucleotide-binding</keyword>
<dbReference type="EMBL" id="VMRY01000124">
    <property type="protein sequence ID" value="TVT49266.1"/>
    <property type="molecule type" value="Genomic_DNA"/>
</dbReference>